<reference evidence="3" key="1">
    <citation type="journal article" date="2019" name="Int. J. Syst. Evol. Microbiol.">
        <title>The Global Catalogue of Microorganisms (GCM) 10K type strain sequencing project: providing services to taxonomists for standard genome sequencing and annotation.</title>
        <authorList>
            <consortium name="The Broad Institute Genomics Platform"/>
            <consortium name="The Broad Institute Genome Sequencing Center for Infectious Disease"/>
            <person name="Wu L."/>
            <person name="Ma J."/>
        </authorList>
    </citation>
    <scope>NUCLEOTIDE SEQUENCE [LARGE SCALE GENOMIC DNA]</scope>
    <source>
        <strain evidence="3">JCM 17841</strain>
    </source>
</reference>
<organism evidence="2 3">
    <name type="scientific">Hymenobacter ginsengisoli</name>
    <dbReference type="NCBI Taxonomy" id="1051626"/>
    <lineage>
        <taxon>Bacteria</taxon>
        <taxon>Pseudomonadati</taxon>
        <taxon>Bacteroidota</taxon>
        <taxon>Cytophagia</taxon>
        <taxon>Cytophagales</taxon>
        <taxon>Hymenobacteraceae</taxon>
        <taxon>Hymenobacter</taxon>
    </lineage>
</organism>
<evidence type="ECO:0000256" key="1">
    <source>
        <dbReference type="SAM" id="Phobius"/>
    </source>
</evidence>
<keyword evidence="3" id="KW-1185">Reference proteome</keyword>
<protein>
    <recommendedName>
        <fullName evidence="4">GtrA-like protein domain-containing protein</fullName>
    </recommendedName>
</protein>
<name>A0ABP8QLS3_9BACT</name>
<sequence>MAGLLIAAGVLFMIGYALQLYVVLYEWRRLGVLGTWPLTKIILGLSVGAITNYVGWRVGLHRPK</sequence>
<evidence type="ECO:0008006" key="4">
    <source>
        <dbReference type="Google" id="ProtNLM"/>
    </source>
</evidence>
<gene>
    <name evidence="2" type="ORF">GCM10023172_29840</name>
</gene>
<accession>A0ABP8QLS3</accession>
<keyword evidence="1" id="KW-0812">Transmembrane</keyword>
<evidence type="ECO:0000313" key="3">
    <source>
        <dbReference type="Proteomes" id="UP001501243"/>
    </source>
</evidence>
<evidence type="ECO:0000313" key="2">
    <source>
        <dbReference type="EMBL" id="GAA4504034.1"/>
    </source>
</evidence>
<feature type="transmembrane region" description="Helical" evidence="1">
    <location>
        <begin position="41"/>
        <end position="60"/>
    </location>
</feature>
<dbReference type="EMBL" id="BAABGQ010000006">
    <property type="protein sequence ID" value="GAA4504034.1"/>
    <property type="molecule type" value="Genomic_DNA"/>
</dbReference>
<keyword evidence="1" id="KW-0472">Membrane</keyword>
<proteinExistence type="predicted"/>
<keyword evidence="1" id="KW-1133">Transmembrane helix</keyword>
<dbReference type="Proteomes" id="UP001501243">
    <property type="component" value="Unassembled WGS sequence"/>
</dbReference>
<comment type="caution">
    <text evidence="2">The sequence shown here is derived from an EMBL/GenBank/DDBJ whole genome shotgun (WGS) entry which is preliminary data.</text>
</comment>